<organism evidence="2 3">
    <name type="scientific">Monodon monoceros</name>
    <name type="common">Narwhal</name>
    <name type="synonym">Ceratodon monodon</name>
    <dbReference type="NCBI Taxonomy" id="40151"/>
    <lineage>
        <taxon>Eukaryota</taxon>
        <taxon>Metazoa</taxon>
        <taxon>Chordata</taxon>
        <taxon>Craniata</taxon>
        <taxon>Vertebrata</taxon>
        <taxon>Euteleostomi</taxon>
        <taxon>Mammalia</taxon>
        <taxon>Eutheria</taxon>
        <taxon>Laurasiatheria</taxon>
        <taxon>Artiodactyla</taxon>
        <taxon>Whippomorpha</taxon>
        <taxon>Cetacea</taxon>
        <taxon>Odontoceti</taxon>
        <taxon>Monodontidae</taxon>
        <taxon>Monodon</taxon>
    </lineage>
</organism>
<evidence type="ECO:0000313" key="2">
    <source>
        <dbReference type="EMBL" id="TKC46784.1"/>
    </source>
</evidence>
<name>A0A4U1FB98_MONMO</name>
<reference evidence="3" key="1">
    <citation type="journal article" date="2019" name="IScience">
        <title>Narwhal Genome Reveals Long-Term Low Genetic Diversity despite Current Large Abundance Size.</title>
        <authorList>
            <person name="Westbury M.V."/>
            <person name="Petersen B."/>
            <person name="Garde E."/>
            <person name="Heide-Jorgensen M.P."/>
            <person name="Lorenzen E.D."/>
        </authorList>
    </citation>
    <scope>NUCLEOTIDE SEQUENCE [LARGE SCALE GENOMIC DNA]</scope>
</reference>
<dbReference type="EMBL" id="RWIC01000243">
    <property type="protein sequence ID" value="TKC46784.1"/>
    <property type="molecule type" value="Genomic_DNA"/>
</dbReference>
<protein>
    <submittedName>
        <fullName evidence="2">Uncharacterized protein</fullName>
    </submittedName>
</protein>
<feature type="compositionally biased region" description="Pro residues" evidence="1">
    <location>
        <begin position="97"/>
        <end position="106"/>
    </location>
</feature>
<dbReference type="AlphaFoldDB" id="A0A4U1FB98"/>
<evidence type="ECO:0000256" key="1">
    <source>
        <dbReference type="SAM" id="MobiDB-lite"/>
    </source>
</evidence>
<feature type="region of interest" description="Disordered" evidence="1">
    <location>
        <begin position="38"/>
        <end position="106"/>
    </location>
</feature>
<evidence type="ECO:0000313" key="3">
    <source>
        <dbReference type="Proteomes" id="UP000308365"/>
    </source>
</evidence>
<proteinExistence type="predicted"/>
<accession>A0A4U1FB98</accession>
<dbReference type="Proteomes" id="UP000308365">
    <property type="component" value="Unassembled WGS sequence"/>
</dbReference>
<gene>
    <name evidence="2" type="ORF">EI555_008780</name>
</gene>
<comment type="caution">
    <text evidence="2">The sequence shown here is derived from an EMBL/GenBank/DDBJ whole genome shotgun (WGS) entry which is preliminary data.</text>
</comment>
<sequence>MPGARRQNAYTQQRHKLHVWEDCGDTGPCQEDLYVHVTAPPRGRRVPPKDIQEPGSPLGKHADVHAPGQRQPEQGGGEAGEGMDANTATCPQIPGLEGPPCPTGSF</sequence>